<comment type="caution">
    <text evidence="3">The sequence shown here is derived from an EMBL/GenBank/DDBJ whole genome shotgun (WGS) entry which is preliminary data.</text>
</comment>
<name>A0A2A4I8G2_9SPHN</name>
<feature type="compositionally biased region" description="Low complexity" evidence="1">
    <location>
        <begin position="29"/>
        <end position="41"/>
    </location>
</feature>
<keyword evidence="2" id="KW-0732">Signal</keyword>
<accession>A0A2A4I8G2</accession>
<protein>
    <recommendedName>
        <fullName evidence="5">L,D-transpeptidase</fullName>
    </recommendedName>
</protein>
<evidence type="ECO:0000313" key="3">
    <source>
        <dbReference type="EMBL" id="PCG14083.1"/>
    </source>
</evidence>
<dbReference type="Proteomes" id="UP000218323">
    <property type="component" value="Unassembled WGS sequence"/>
</dbReference>
<proteinExistence type="predicted"/>
<feature type="region of interest" description="Disordered" evidence="1">
    <location>
        <begin position="29"/>
        <end position="48"/>
    </location>
</feature>
<evidence type="ECO:0000256" key="2">
    <source>
        <dbReference type="SAM" id="SignalP"/>
    </source>
</evidence>
<evidence type="ECO:0000313" key="4">
    <source>
        <dbReference type="Proteomes" id="UP000218323"/>
    </source>
</evidence>
<dbReference type="AlphaFoldDB" id="A0A2A4I8G2"/>
<reference evidence="3 4" key="1">
    <citation type="submission" date="2017-09" db="EMBL/GenBank/DDBJ databases">
        <title>Sphingomonas adhaesiva DSM 7418, whole genome shotgun sequence.</title>
        <authorList>
            <person name="Feng G."/>
            <person name="Zhu H."/>
        </authorList>
    </citation>
    <scope>NUCLEOTIDE SEQUENCE [LARGE SCALE GENOMIC DNA]</scope>
    <source>
        <strain evidence="3 4">DSM 7418</strain>
    </source>
</reference>
<evidence type="ECO:0008006" key="5">
    <source>
        <dbReference type="Google" id="ProtNLM"/>
    </source>
</evidence>
<gene>
    <name evidence="3" type="ORF">COA07_11580</name>
</gene>
<keyword evidence="4" id="KW-1185">Reference proteome</keyword>
<feature type="signal peptide" evidence="2">
    <location>
        <begin position="1"/>
        <end position="23"/>
    </location>
</feature>
<organism evidence="3 4">
    <name type="scientific">Sphingomonas adhaesiva</name>
    <dbReference type="NCBI Taxonomy" id="28212"/>
    <lineage>
        <taxon>Bacteria</taxon>
        <taxon>Pseudomonadati</taxon>
        <taxon>Pseudomonadota</taxon>
        <taxon>Alphaproteobacteria</taxon>
        <taxon>Sphingomonadales</taxon>
        <taxon>Sphingomonadaceae</taxon>
        <taxon>Sphingomonas</taxon>
    </lineage>
</organism>
<dbReference type="EMBL" id="NWVC01000005">
    <property type="protein sequence ID" value="PCG14083.1"/>
    <property type="molecule type" value="Genomic_DNA"/>
</dbReference>
<evidence type="ECO:0000256" key="1">
    <source>
        <dbReference type="SAM" id="MobiDB-lite"/>
    </source>
</evidence>
<sequence length="239" mass="25160">MLGGMMAGAAWLAPAIVMGAADAAPRRTPAARVRPAAKASPAPAPAPTILPSEGAVRVAEWIAAAKDSHGLPYAIVDKPAAAIFLFDAKGRQLAAEPVLIGIAPGDDATPGVGAKTLAQIGPAEKTTPAGRYLARFGLALGRERILWVDYANSVAIHPIPADAARSERRRERMLSPTPDDNRITFGCINVPRAFYTAKLSPAFRRKGGYVYVMPDTRPLEAVFPRLRVQALATPQPGGD</sequence>
<feature type="chain" id="PRO_5012720397" description="L,D-transpeptidase" evidence="2">
    <location>
        <begin position="24"/>
        <end position="239"/>
    </location>
</feature>